<dbReference type="EMBL" id="CP048685">
    <property type="protein sequence ID" value="QPJ60463.1"/>
    <property type="molecule type" value="Genomic_DNA"/>
</dbReference>
<organism evidence="2 3">
    <name type="scientific">Candidatus Nitronauta litoralis</name>
    <dbReference type="NCBI Taxonomy" id="2705533"/>
    <lineage>
        <taxon>Bacteria</taxon>
        <taxon>Pseudomonadati</taxon>
        <taxon>Nitrospinota/Tectimicrobiota group</taxon>
        <taxon>Nitrospinota</taxon>
        <taxon>Nitrospinia</taxon>
        <taxon>Nitrospinales</taxon>
        <taxon>Nitrospinaceae</taxon>
        <taxon>Candidatus Nitronauta</taxon>
    </lineage>
</organism>
<reference evidence="2 3" key="1">
    <citation type="submission" date="2020-02" db="EMBL/GenBank/DDBJ databases">
        <title>Genomic and physiological characterization of two novel Nitrospinaceae genera.</title>
        <authorList>
            <person name="Mueller A.J."/>
            <person name="Jung M.-Y."/>
            <person name="Strachan C.R."/>
            <person name="Herbold C.W."/>
            <person name="Kirkegaard R.H."/>
            <person name="Daims H."/>
        </authorList>
    </citation>
    <scope>NUCLEOTIDE SEQUENCE [LARGE SCALE GENOMIC DNA]</scope>
    <source>
        <strain evidence="2">EB</strain>
    </source>
</reference>
<dbReference type="KEGG" id="nli:G3M70_00580"/>
<gene>
    <name evidence="2" type="ORF">G3M70_00580</name>
</gene>
<proteinExistence type="predicted"/>
<sequence>MLCRKMRSTLLTAGMAAFFFGGPGLILESWALSLNEKKEIALEITQLFRSARAVISEYQQEINDSDIGDKNLPPEKVIEEAKQHYERDTGKEFRLADGASLKGVGQKAMLNAIDEVMSNAQPLINERGRGYKGFLPAVFARLVADRFNRLMKQKAFIKLTAPNKYIRNRSNQPDRWEASIIDNKFGKTRSSEEKPFVEETRHRGRSAFRLIIPEYYNKTCLPCHGGNRNERDITGARKEGGKLGELGGAISFVIYN</sequence>
<evidence type="ECO:0000313" key="2">
    <source>
        <dbReference type="EMBL" id="QPJ60463.1"/>
    </source>
</evidence>
<dbReference type="Proteomes" id="UP000594688">
    <property type="component" value="Chromosome"/>
</dbReference>
<feature type="domain" description="Tll0287-like" evidence="1">
    <location>
        <begin position="109"/>
        <end position="253"/>
    </location>
</feature>
<protein>
    <submittedName>
        <fullName evidence="2">DUF3365 domain-containing protein</fullName>
    </submittedName>
</protein>
<accession>A0A7T0BT65</accession>
<dbReference type="Pfam" id="PF11845">
    <property type="entry name" value="Tll0287-like"/>
    <property type="match status" value="1"/>
</dbReference>
<dbReference type="InterPro" id="IPR021796">
    <property type="entry name" value="Tll0287-like_dom"/>
</dbReference>
<dbReference type="AlphaFoldDB" id="A0A7T0BT65"/>
<evidence type="ECO:0000259" key="1">
    <source>
        <dbReference type="Pfam" id="PF11845"/>
    </source>
</evidence>
<name>A0A7T0BT65_9BACT</name>
<evidence type="ECO:0000313" key="3">
    <source>
        <dbReference type="Proteomes" id="UP000594688"/>
    </source>
</evidence>